<gene>
    <name evidence="1" type="ORF">SAMN02745138_02387</name>
</gene>
<dbReference type="EMBL" id="FRAH01000047">
    <property type="protein sequence ID" value="SHK81506.1"/>
    <property type="molecule type" value="Genomic_DNA"/>
</dbReference>
<dbReference type="RefSeq" id="WP_072852097.1">
    <property type="nucleotide sequence ID" value="NZ_FRAH01000047.1"/>
</dbReference>
<name>A0A1M6VJT8_9FIRM</name>
<accession>A0A1M6VJT8</accession>
<proteinExistence type="predicted"/>
<reference evidence="1 2" key="1">
    <citation type="submission" date="2016-11" db="EMBL/GenBank/DDBJ databases">
        <authorList>
            <person name="Jaros S."/>
            <person name="Januszkiewicz K."/>
            <person name="Wedrychowicz H."/>
        </authorList>
    </citation>
    <scope>NUCLEOTIDE SEQUENCE [LARGE SCALE GENOMIC DNA]</scope>
    <source>
        <strain evidence="1 2">DSM 14214</strain>
    </source>
</reference>
<evidence type="ECO:0000313" key="2">
    <source>
        <dbReference type="Proteomes" id="UP000183975"/>
    </source>
</evidence>
<dbReference type="OrthoDB" id="2059656at2"/>
<evidence type="ECO:0000313" key="1">
    <source>
        <dbReference type="EMBL" id="SHK81506.1"/>
    </source>
</evidence>
<sequence length="98" mass="11044">MDWQTFLISQKGWRDDEGNTLCFSDCDLNGKKKEGVLWIYLDEGLRCGGMHRPIPVSLAAVKDALLGCRKDALWQMVENDLEGAGIDVRREIDGRTDS</sequence>
<dbReference type="Proteomes" id="UP000183975">
    <property type="component" value="Unassembled WGS sequence"/>
</dbReference>
<organism evidence="1 2">
    <name type="scientific">Anaerotignum lactatifermentans DSM 14214</name>
    <dbReference type="NCBI Taxonomy" id="1121323"/>
    <lineage>
        <taxon>Bacteria</taxon>
        <taxon>Bacillati</taxon>
        <taxon>Bacillota</taxon>
        <taxon>Clostridia</taxon>
        <taxon>Lachnospirales</taxon>
        <taxon>Anaerotignaceae</taxon>
        <taxon>Anaerotignum</taxon>
    </lineage>
</organism>
<dbReference type="AlphaFoldDB" id="A0A1M6VJT8"/>
<keyword evidence="2" id="KW-1185">Reference proteome</keyword>
<protein>
    <submittedName>
        <fullName evidence="1">Uncharacterized protein</fullName>
    </submittedName>
</protein>